<evidence type="ECO:0000256" key="2">
    <source>
        <dbReference type="ARBA" id="ARBA00004370"/>
    </source>
</evidence>
<dbReference type="RefSeq" id="WP_310340083.1">
    <property type="nucleotide sequence ID" value="NZ_JAVDXO010000002.1"/>
</dbReference>
<keyword evidence="11" id="KW-0812">Transmembrane</keyword>
<dbReference type="InterPro" id="IPR003594">
    <property type="entry name" value="HATPase_dom"/>
</dbReference>
<dbReference type="EC" id="2.7.13.3" evidence="3"/>
<dbReference type="EMBL" id="JAVDXO010000002">
    <property type="protein sequence ID" value="MDR7305805.1"/>
    <property type="molecule type" value="Genomic_DNA"/>
</dbReference>
<evidence type="ECO:0000259" key="12">
    <source>
        <dbReference type="PROSITE" id="PS50109"/>
    </source>
</evidence>
<evidence type="ECO:0000256" key="8">
    <source>
        <dbReference type="ARBA" id="ARBA00022840"/>
    </source>
</evidence>
<evidence type="ECO:0000256" key="4">
    <source>
        <dbReference type="ARBA" id="ARBA00022553"/>
    </source>
</evidence>
<feature type="domain" description="HAMP" evidence="13">
    <location>
        <begin position="424"/>
        <end position="483"/>
    </location>
</feature>
<comment type="caution">
    <text evidence="14">The sequence shown here is derived from an EMBL/GenBank/DDBJ whole genome shotgun (WGS) entry which is preliminary data.</text>
</comment>
<dbReference type="PANTHER" id="PTHR44936:SF9">
    <property type="entry name" value="SENSOR PROTEIN CREC"/>
    <property type="match status" value="1"/>
</dbReference>
<evidence type="ECO:0000256" key="9">
    <source>
        <dbReference type="ARBA" id="ARBA00023012"/>
    </source>
</evidence>
<keyword evidence="9" id="KW-0902">Two-component regulatory system</keyword>
<comment type="catalytic activity">
    <reaction evidence="1">
        <text>ATP + protein L-histidine = ADP + protein N-phospho-L-histidine.</text>
        <dbReference type="EC" id="2.7.13.3"/>
    </reaction>
</comment>
<evidence type="ECO:0000313" key="14">
    <source>
        <dbReference type="EMBL" id="MDR7305805.1"/>
    </source>
</evidence>
<dbReference type="Gene3D" id="6.10.340.10">
    <property type="match status" value="1"/>
</dbReference>
<dbReference type="PROSITE" id="PS50109">
    <property type="entry name" value="HIS_KIN"/>
    <property type="match status" value="1"/>
</dbReference>
<keyword evidence="4" id="KW-0597">Phosphoprotein</keyword>
<evidence type="ECO:0000256" key="6">
    <source>
        <dbReference type="ARBA" id="ARBA00022741"/>
    </source>
</evidence>
<evidence type="ECO:0000256" key="1">
    <source>
        <dbReference type="ARBA" id="ARBA00000085"/>
    </source>
</evidence>
<dbReference type="Proteomes" id="UP001268089">
    <property type="component" value="Unassembled WGS sequence"/>
</dbReference>
<comment type="subcellular location">
    <subcellularLocation>
        <location evidence="2">Membrane</location>
    </subcellularLocation>
</comment>
<evidence type="ECO:0000256" key="3">
    <source>
        <dbReference type="ARBA" id="ARBA00012438"/>
    </source>
</evidence>
<dbReference type="InterPro" id="IPR003660">
    <property type="entry name" value="HAMP_dom"/>
</dbReference>
<name>A0ABU1ZJT6_9BURK</name>
<evidence type="ECO:0000256" key="11">
    <source>
        <dbReference type="SAM" id="Phobius"/>
    </source>
</evidence>
<keyword evidence="7 14" id="KW-0418">Kinase</keyword>
<feature type="coiled-coil region" evidence="10">
    <location>
        <begin position="472"/>
        <end position="499"/>
    </location>
</feature>
<dbReference type="InterPro" id="IPR050980">
    <property type="entry name" value="2C_sensor_his_kinase"/>
</dbReference>
<dbReference type="SMART" id="SM00387">
    <property type="entry name" value="HATPase_c"/>
    <property type="match status" value="1"/>
</dbReference>
<reference evidence="14 15" key="1">
    <citation type="submission" date="2023-07" db="EMBL/GenBank/DDBJ databases">
        <title>Sorghum-associated microbial communities from plants grown in Nebraska, USA.</title>
        <authorList>
            <person name="Schachtman D."/>
        </authorList>
    </citation>
    <scope>NUCLEOTIDE SEQUENCE [LARGE SCALE GENOMIC DNA]</scope>
    <source>
        <strain evidence="14 15">BE308</strain>
    </source>
</reference>
<organism evidence="14 15">
    <name type="scientific">Rhodoferax saidenbachensis</name>
    <dbReference type="NCBI Taxonomy" id="1484693"/>
    <lineage>
        <taxon>Bacteria</taxon>
        <taxon>Pseudomonadati</taxon>
        <taxon>Pseudomonadota</taxon>
        <taxon>Betaproteobacteria</taxon>
        <taxon>Burkholderiales</taxon>
        <taxon>Comamonadaceae</taxon>
        <taxon>Rhodoferax</taxon>
    </lineage>
</organism>
<sequence length="701" mass="76643">MNAVLQNGLTWLASFRLRVLFRSAFLLLALATLVMAVVVLQEEKQRSYDSYQQSFAKTKQQIAAQLRHPTGQLALLNPSDALAPVTPLHPVLLPFSAIDFDDQSKVRNAVEMTGCLVQYPHYGSLCVAIGNNPWAGGFIYAAGTFASPALVPHTVGDKILDTAHRLRVEVNLRGQTYRWIAPFEPLPAPSNPQREGVRGRFTGYVDIGSRDYTGARTVRDFRGWVWQGSTCLDNAAVLTDDCEKKSFFSLRLPVDVLRDALFLKEKPVWPPADLAQMQVRVEVLAPGEAGVVFDSNAEGAVPPFSLGDLRAQLLQGETLRIRKSASSNGTLNAPDLVRLQGSESSAAESSPLLTRLIRRLPVDSYDAPIALQEDVATPLGNYTIDLHGDARSVNKSLSAVATRLSWFVGAMLLAIGLAWLVIEVGIIRRIARLTKRSRELSKTVKTTGGLEHFDLADLRGNDELGILANGLNDLLRRVKEDAERERIRAEQEKDMWHAVGHEIMSPLQSLMVLHRSDTDPSLRYVNRMQQAVRILYGSASPSEAFQSSALAVQTVELHAFLQTVAANSASVSIAHVQYTSDHGTVLVRAEEYALEDVVTHVLHNANRCRTPGSAILLALHTTETEATVTIHNTGPQIAPELLDKIFEYGVSDQPESAANGNRGQGLFVAKTYMAKMGGTIAARNEDDGVTLVLGLQRSVAT</sequence>
<accession>A0ABU1ZJT6</accession>
<evidence type="ECO:0000313" key="15">
    <source>
        <dbReference type="Proteomes" id="UP001268089"/>
    </source>
</evidence>
<keyword evidence="6" id="KW-0547">Nucleotide-binding</keyword>
<feature type="transmembrane region" description="Helical" evidence="11">
    <location>
        <begin position="404"/>
        <end position="427"/>
    </location>
</feature>
<evidence type="ECO:0000259" key="13">
    <source>
        <dbReference type="PROSITE" id="PS50885"/>
    </source>
</evidence>
<keyword evidence="11" id="KW-0472">Membrane</keyword>
<evidence type="ECO:0000256" key="7">
    <source>
        <dbReference type="ARBA" id="ARBA00022777"/>
    </source>
</evidence>
<evidence type="ECO:0000256" key="10">
    <source>
        <dbReference type="SAM" id="Coils"/>
    </source>
</evidence>
<dbReference type="Pfam" id="PF02518">
    <property type="entry name" value="HATPase_c"/>
    <property type="match status" value="1"/>
</dbReference>
<dbReference type="Gene3D" id="3.30.565.10">
    <property type="entry name" value="Histidine kinase-like ATPase, C-terminal domain"/>
    <property type="match status" value="1"/>
</dbReference>
<dbReference type="SUPFAM" id="SSF55874">
    <property type="entry name" value="ATPase domain of HSP90 chaperone/DNA topoisomerase II/histidine kinase"/>
    <property type="match status" value="1"/>
</dbReference>
<keyword evidence="8" id="KW-0067">ATP-binding</keyword>
<keyword evidence="15" id="KW-1185">Reference proteome</keyword>
<keyword evidence="10" id="KW-0175">Coiled coil</keyword>
<dbReference type="PROSITE" id="PS50885">
    <property type="entry name" value="HAMP"/>
    <property type="match status" value="1"/>
</dbReference>
<gene>
    <name evidence="14" type="ORF">J2X15_001083</name>
</gene>
<keyword evidence="11" id="KW-1133">Transmembrane helix</keyword>
<protein>
    <recommendedName>
        <fullName evidence="3">histidine kinase</fullName>
        <ecNumber evidence="3">2.7.13.3</ecNumber>
    </recommendedName>
</protein>
<keyword evidence="5" id="KW-0808">Transferase</keyword>
<proteinExistence type="predicted"/>
<evidence type="ECO:0000256" key="5">
    <source>
        <dbReference type="ARBA" id="ARBA00022679"/>
    </source>
</evidence>
<dbReference type="InterPro" id="IPR005467">
    <property type="entry name" value="His_kinase_dom"/>
</dbReference>
<dbReference type="GO" id="GO:0016301">
    <property type="term" value="F:kinase activity"/>
    <property type="evidence" value="ECO:0007669"/>
    <property type="project" value="UniProtKB-KW"/>
</dbReference>
<dbReference type="InterPro" id="IPR036890">
    <property type="entry name" value="HATPase_C_sf"/>
</dbReference>
<feature type="domain" description="Histidine kinase" evidence="12">
    <location>
        <begin position="498"/>
        <end position="699"/>
    </location>
</feature>
<dbReference type="PANTHER" id="PTHR44936">
    <property type="entry name" value="SENSOR PROTEIN CREC"/>
    <property type="match status" value="1"/>
</dbReference>
<feature type="transmembrane region" description="Helical" evidence="11">
    <location>
        <begin position="20"/>
        <end position="40"/>
    </location>
</feature>